<dbReference type="InterPro" id="IPR050437">
    <property type="entry name" value="Ribos_protein_bS1-like"/>
</dbReference>
<dbReference type="PROSITE" id="PS50126">
    <property type="entry name" value="S1"/>
    <property type="match status" value="4"/>
</dbReference>
<keyword evidence="3" id="KW-0687">Ribonucleoprotein</keyword>
<evidence type="ECO:0000313" key="5">
    <source>
        <dbReference type="EMBL" id="OGD64289.1"/>
    </source>
</evidence>
<dbReference type="GO" id="GO:0003735">
    <property type="term" value="F:structural constituent of ribosome"/>
    <property type="evidence" value="ECO:0007669"/>
    <property type="project" value="TreeGrafter"/>
</dbReference>
<evidence type="ECO:0000256" key="1">
    <source>
        <dbReference type="ARBA" id="ARBA00006767"/>
    </source>
</evidence>
<dbReference type="InterPro" id="IPR035104">
    <property type="entry name" value="Ribosomal_protein_S1-like"/>
</dbReference>
<gene>
    <name evidence="5" type="ORF">A3A71_03915</name>
</gene>
<reference evidence="5 6" key="1">
    <citation type="journal article" date="2016" name="Nat. Commun.">
        <title>Thousands of microbial genomes shed light on interconnected biogeochemical processes in an aquifer system.</title>
        <authorList>
            <person name="Anantharaman K."/>
            <person name="Brown C.T."/>
            <person name="Hug L.A."/>
            <person name="Sharon I."/>
            <person name="Castelle C.J."/>
            <person name="Probst A.J."/>
            <person name="Thomas B.C."/>
            <person name="Singh A."/>
            <person name="Wilkins M.J."/>
            <person name="Karaoz U."/>
            <person name="Brodie E.L."/>
            <person name="Williams K.H."/>
            <person name="Hubbard S.S."/>
            <person name="Banfield J.F."/>
        </authorList>
    </citation>
    <scope>NUCLEOTIDE SEQUENCE [LARGE SCALE GENOMIC DNA]</scope>
</reference>
<comment type="caution">
    <text evidence="5">The sequence shown here is derived from an EMBL/GenBank/DDBJ whole genome shotgun (WGS) entry which is preliminary data.</text>
</comment>
<dbReference type="SMART" id="SM00316">
    <property type="entry name" value="S1"/>
    <property type="match status" value="4"/>
</dbReference>
<dbReference type="SUPFAM" id="SSF50249">
    <property type="entry name" value="Nucleic acid-binding proteins"/>
    <property type="match status" value="4"/>
</dbReference>
<protein>
    <recommendedName>
        <fullName evidence="4">S1 motif domain-containing protein</fullName>
    </recommendedName>
</protein>
<sequence>MSSPTSTTKTPTTMAELVELLGDKLIPFTDGDVIDVIILSTSKDSIMVDVAGLATGIIPEKEFSAEATRLKAGDKVRAYVMTAENDKGYAILSLKRAEKEKLWNMLEARNTTGEIIAVKIVQANKGGLVAEYGNMQGFIPVSQLSAKHYPRVNGDRAKIKEKLEELIGQSIEVKIMSYDRGSNKIVFSEKAVGDADQEEKAKQFTIGQHVKGKVTGIVDFGLFVDIGEMEALVHISQVSWQRVTNLKENFQVGQEIEAEVVNVEGSRVSLSIKKLQADPWQSEVKNFEAGTLVKGEIVTVTPYGAFVKLSENMVGLFRTTAPAEGEEAQAPVVEGKTYDFEIVSIEPELRKISLKLAESKAKPQKNAKSKK</sequence>
<accession>A0A1F5EA43</accession>
<feature type="domain" description="S1 motif" evidence="4">
    <location>
        <begin position="31"/>
        <end position="95"/>
    </location>
</feature>
<evidence type="ECO:0000256" key="3">
    <source>
        <dbReference type="ARBA" id="ARBA00023274"/>
    </source>
</evidence>
<evidence type="ECO:0000313" key="6">
    <source>
        <dbReference type="Proteomes" id="UP000177481"/>
    </source>
</evidence>
<feature type="domain" description="S1 motif" evidence="4">
    <location>
        <begin position="113"/>
        <end position="190"/>
    </location>
</feature>
<keyword evidence="2" id="KW-0689">Ribosomal protein</keyword>
<dbReference type="EMBL" id="MEZX01000003">
    <property type="protein sequence ID" value="OGD64289.1"/>
    <property type="molecule type" value="Genomic_DNA"/>
</dbReference>
<dbReference type="GO" id="GO:0006412">
    <property type="term" value="P:translation"/>
    <property type="evidence" value="ECO:0007669"/>
    <property type="project" value="TreeGrafter"/>
</dbReference>
<dbReference type="Proteomes" id="UP000177481">
    <property type="component" value="Unassembled WGS sequence"/>
</dbReference>
<evidence type="ECO:0000259" key="4">
    <source>
        <dbReference type="PROSITE" id="PS50126"/>
    </source>
</evidence>
<feature type="domain" description="S1 motif" evidence="4">
    <location>
        <begin position="290"/>
        <end position="357"/>
    </location>
</feature>
<dbReference type="STRING" id="1797471.A3A71_03915"/>
<dbReference type="Pfam" id="PF00575">
    <property type="entry name" value="S1"/>
    <property type="match status" value="3"/>
</dbReference>
<dbReference type="AlphaFoldDB" id="A0A1F5EA43"/>
<dbReference type="InterPro" id="IPR012340">
    <property type="entry name" value="NA-bd_OB-fold"/>
</dbReference>
<proteinExistence type="inferred from homology"/>
<dbReference type="GO" id="GO:0003729">
    <property type="term" value="F:mRNA binding"/>
    <property type="evidence" value="ECO:0007669"/>
    <property type="project" value="TreeGrafter"/>
</dbReference>
<dbReference type="PANTHER" id="PTHR10724:SF7">
    <property type="entry name" value="SMALL RIBOSOMAL SUBUNIT PROTEIN BS1C"/>
    <property type="match status" value="1"/>
</dbReference>
<name>A0A1F5EA43_9BACT</name>
<dbReference type="PANTHER" id="PTHR10724">
    <property type="entry name" value="30S RIBOSOMAL PROTEIN S1"/>
    <property type="match status" value="1"/>
</dbReference>
<organism evidence="5 6">
    <name type="scientific">Candidatus Berkelbacteria bacterium RIFCSPLOWO2_01_FULL_50_28</name>
    <dbReference type="NCBI Taxonomy" id="1797471"/>
    <lineage>
        <taxon>Bacteria</taxon>
        <taxon>Candidatus Berkelbacteria</taxon>
    </lineage>
</organism>
<dbReference type="InterPro" id="IPR003029">
    <property type="entry name" value="S1_domain"/>
</dbReference>
<dbReference type="CDD" id="cd04465">
    <property type="entry name" value="S1_RPS1_repeat_ec2_hs2"/>
    <property type="match status" value="1"/>
</dbReference>
<dbReference type="Gene3D" id="2.40.50.140">
    <property type="entry name" value="Nucleic acid-binding proteins"/>
    <property type="match status" value="4"/>
</dbReference>
<feature type="domain" description="S1 motif" evidence="4">
    <location>
        <begin position="207"/>
        <end position="273"/>
    </location>
</feature>
<evidence type="ECO:0000256" key="2">
    <source>
        <dbReference type="ARBA" id="ARBA00022980"/>
    </source>
</evidence>
<comment type="similarity">
    <text evidence="1">Belongs to the bacterial ribosomal protein bS1 family.</text>
</comment>
<dbReference type="PRINTS" id="PR00681">
    <property type="entry name" value="RIBOSOMALS1"/>
</dbReference>